<reference evidence="2 3" key="1">
    <citation type="submission" date="2015-11" db="EMBL/GenBank/DDBJ databases">
        <title>Description and complete genome sequence of a novel strain predominating in hypersaline microbial mats and representing a new family of the Bacteriodetes phylum.</title>
        <authorList>
            <person name="Spring S."/>
            <person name="Bunk B."/>
            <person name="Sproer C."/>
            <person name="Klenk H.-P."/>
        </authorList>
    </citation>
    <scope>NUCLEOTIDE SEQUENCE [LARGE SCALE GENOMIC DNA]</scope>
    <source>
        <strain evidence="2 3">L21-Spi-D4</strain>
    </source>
</reference>
<feature type="transmembrane region" description="Helical" evidence="1">
    <location>
        <begin position="47"/>
        <end position="66"/>
    </location>
</feature>
<feature type="transmembrane region" description="Helical" evidence="1">
    <location>
        <begin position="128"/>
        <end position="148"/>
    </location>
</feature>
<keyword evidence="1" id="KW-0472">Membrane</keyword>
<feature type="transmembrane region" description="Helical" evidence="1">
    <location>
        <begin position="154"/>
        <end position="176"/>
    </location>
</feature>
<dbReference type="STRING" id="1307839.L21SP5_03081"/>
<dbReference type="OrthoDB" id="1092727at2"/>
<dbReference type="KEGG" id="blq:L21SP5_03081"/>
<protein>
    <submittedName>
        <fullName evidence="2">Uncharacterized protein</fullName>
    </submittedName>
</protein>
<proteinExistence type="predicted"/>
<keyword evidence="3" id="KW-1185">Reference proteome</keyword>
<name>A0A0S2I384_9BACT</name>
<gene>
    <name evidence="2" type="ORF">L21SP5_03081</name>
</gene>
<dbReference type="Proteomes" id="UP000064893">
    <property type="component" value="Chromosome"/>
</dbReference>
<dbReference type="AlphaFoldDB" id="A0A0S2I384"/>
<feature type="transmembrane region" description="Helical" evidence="1">
    <location>
        <begin position="72"/>
        <end position="91"/>
    </location>
</feature>
<evidence type="ECO:0000313" key="2">
    <source>
        <dbReference type="EMBL" id="ALO16701.1"/>
    </source>
</evidence>
<keyword evidence="1" id="KW-1133">Transmembrane helix</keyword>
<organism evidence="2 3">
    <name type="scientific">Salinivirga cyanobacteriivorans</name>
    <dbReference type="NCBI Taxonomy" id="1307839"/>
    <lineage>
        <taxon>Bacteria</taxon>
        <taxon>Pseudomonadati</taxon>
        <taxon>Bacteroidota</taxon>
        <taxon>Bacteroidia</taxon>
        <taxon>Bacteroidales</taxon>
        <taxon>Salinivirgaceae</taxon>
        <taxon>Salinivirga</taxon>
    </lineage>
</organism>
<sequence>MELDDLKLMWQNQEKQIAKNTKLNREILRYMLIKAPQRRMNKEKFSAIVNIALPLIIISVILIPNIELRNTFNFYLGVVAFAVPFILTYTWSIQYFLTINKIDFTNPITTIKKRIKHLERQKTKITKLGFMLMPVAITGIFIMGNIELFTTHSLLPLGLIILIMIIAGLYTFKIALHKRFKAFREEIEAIENLEKE</sequence>
<keyword evidence="1" id="KW-0812">Transmembrane</keyword>
<accession>A0A0S2I384</accession>
<evidence type="ECO:0000256" key="1">
    <source>
        <dbReference type="SAM" id="Phobius"/>
    </source>
</evidence>
<dbReference type="RefSeq" id="WP_057954053.1">
    <property type="nucleotide sequence ID" value="NZ_CP013118.1"/>
</dbReference>
<evidence type="ECO:0000313" key="3">
    <source>
        <dbReference type="Proteomes" id="UP000064893"/>
    </source>
</evidence>
<dbReference type="EMBL" id="CP013118">
    <property type="protein sequence ID" value="ALO16701.1"/>
    <property type="molecule type" value="Genomic_DNA"/>
</dbReference>